<evidence type="ECO:0000259" key="2">
    <source>
        <dbReference type="Pfam" id="PF00501"/>
    </source>
</evidence>
<comment type="similarity">
    <text evidence="1">Belongs to the ATP-dependent AMP-binding enzyme family.</text>
</comment>
<dbReference type="AlphaFoldDB" id="A0A1J9PFL2"/>
<dbReference type="Pfam" id="PF13193">
    <property type="entry name" value="AMP-binding_C"/>
    <property type="match status" value="1"/>
</dbReference>
<evidence type="ECO:0000313" key="5">
    <source>
        <dbReference type="Proteomes" id="UP000182235"/>
    </source>
</evidence>
<dbReference type="PANTHER" id="PTHR24096:SF422">
    <property type="entry name" value="BCDNA.GH02901"/>
    <property type="match status" value="1"/>
</dbReference>
<proteinExistence type="inferred from homology"/>
<keyword evidence="5" id="KW-1185">Reference proteome</keyword>
<dbReference type="InterPro" id="IPR000873">
    <property type="entry name" value="AMP-dep_synth/lig_dom"/>
</dbReference>
<dbReference type="GO" id="GO:0016405">
    <property type="term" value="F:CoA-ligase activity"/>
    <property type="evidence" value="ECO:0007669"/>
    <property type="project" value="TreeGrafter"/>
</dbReference>
<comment type="caution">
    <text evidence="4">The sequence shown here is derived from an EMBL/GenBank/DDBJ whole genome shotgun (WGS) entry which is preliminary data.</text>
</comment>
<reference evidence="4 5" key="1">
    <citation type="submission" date="2015-07" db="EMBL/GenBank/DDBJ databases">
        <title>Emmonsia species relationships and genome sequence.</title>
        <authorList>
            <consortium name="The Broad Institute Genomics Platform"/>
            <person name="Cuomo C.A."/>
            <person name="Munoz J.F."/>
            <person name="Imamovic A."/>
            <person name="Priest M.E."/>
            <person name="Young S."/>
            <person name="Clay O.K."/>
            <person name="McEwen J.G."/>
        </authorList>
    </citation>
    <scope>NUCLEOTIDE SEQUENCE [LARGE SCALE GENOMIC DNA]</scope>
    <source>
        <strain evidence="4 5">UAMH 9510</strain>
    </source>
</reference>
<evidence type="ECO:0000256" key="1">
    <source>
        <dbReference type="ARBA" id="ARBA00006432"/>
    </source>
</evidence>
<dbReference type="InterPro" id="IPR042099">
    <property type="entry name" value="ANL_N_sf"/>
</dbReference>
<dbReference type="VEuPathDB" id="FungiDB:AJ78_04494"/>
<dbReference type="PANTHER" id="PTHR24096">
    <property type="entry name" value="LONG-CHAIN-FATTY-ACID--COA LIGASE"/>
    <property type="match status" value="1"/>
</dbReference>
<dbReference type="Pfam" id="PF00501">
    <property type="entry name" value="AMP-binding"/>
    <property type="match status" value="1"/>
</dbReference>
<accession>A0A1J9PFL2</accession>
<dbReference type="Gene3D" id="3.30.300.30">
    <property type="match status" value="1"/>
</dbReference>
<name>A0A1J9PFL2_9EURO</name>
<dbReference type="InterPro" id="IPR045851">
    <property type="entry name" value="AMP-bd_C_sf"/>
</dbReference>
<dbReference type="SUPFAM" id="SSF56801">
    <property type="entry name" value="Acetyl-CoA synthetase-like"/>
    <property type="match status" value="1"/>
</dbReference>
<protein>
    <recommendedName>
        <fullName evidence="6">AMP-dependent synthetase/ligase domain-containing protein</fullName>
    </recommendedName>
</protein>
<feature type="domain" description="AMP-dependent synthetase/ligase" evidence="2">
    <location>
        <begin position="54"/>
        <end position="424"/>
    </location>
</feature>
<dbReference type="InterPro" id="IPR025110">
    <property type="entry name" value="AMP-bd_C"/>
</dbReference>
<sequence>MVFKSPSWATSVASSSIPDSIPDSIPICDFMFDEKYGRPSLARSRNPFVNGVSGEGYSAVQLQRRVDYLARSLAQEFGWHPNRGTEWDKIIGVFSLNTIDYLPLGWAVHRLSGIATLINASSTADELAYQLRASKSSVLFTCIPLLRTALEAAVKCGIPRSRVCILEMPQELLGGLSASPEFTTVNQLIEKGSGLRELDALEWKKGQGAKQCAYLCFSSGTSGLPAWVMISHRNMISEVLLLKSFESHTRAADQKDVVLGLLPQGHIFGLSVFHAAVFRGECVVVLHKFHLETLLDAIHKCKINVLYLVPPIIVSMVKNGELLEKYDLSSVRSIITGAAPLGLETAEQLGNLQPSWSILQAYGLTETTAVATTTSSHDIFFGSSGSLLPLLEARLLSPNGDDIEQYDIPGELLLRGPTIVLGYLNNDAANKEAFLDGWLRTGDEAVLKKSPKGEDHVFIVDRIKELIKVKGFQVAPAELEAHLLTHPHVADTAVIAVADDAAGEVPKAYVVKANNAPADDRILIRSIQKHVSDQKAHYKWLKGGVAFIDAIPKTASGKILRRHLRDRDRNMMRKSSAKL</sequence>
<dbReference type="OrthoDB" id="6509636at2759"/>
<dbReference type="Gene3D" id="3.40.50.12780">
    <property type="entry name" value="N-terminal domain of ligase-like"/>
    <property type="match status" value="1"/>
</dbReference>
<feature type="domain" description="AMP-binding enzyme C-terminal" evidence="3">
    <location>
        <begin position="478"/>
        <end position="558"/>
    </location>
</feature>
<dbReference type="Proteomes" id="UP000182235">
    <property type="component" value="Unassembled WGS sequence"/>
</dbReference>
<organism evidence="4 5">
    <name type="scientific">Emergomyces pasteurianus Ep9510</name>
    <dbReference type="NCBI Taxonomy" id="1447872"/>
    <lineage>
        <taxon>Eukaryota</taxon>
        <taxon>Fungi</taxon>
        <taxon>Dikarya</taxon>
        <taxon>Ascomycota</taxon>
        <taxon>Pezizomycotina</taxon>
        <taxon>Eurotiomycetes</taxon>
        <taxon>Eurotiomycetidae</taxon>
        <taxon>Onygenales</taxon>
        <taxon>Ajellomycetaceae</taxon>
        <taxon>Emergomyces</taxon>
    </lineage>
</organism>
<evidence type="ECO:0008006" key="6">
    <source>
        <dbReference type="Google" id="ProtNLM"/>
    </source>
</evidence>
<dbReference type="FunFam" id="3.30.300.30:FF:000007">
    <property type="entry name" value="4-coumarate--CoA ligase 2"/>
    <property type="match status" value="1"/>
</dbReference>
<dbReference type="STRING" id="1447872.A0A1J9PFL2"/>
<gene>
    <name evidence="4" type="ORF">AJ78_04494</name>
</gene>
<evidence type="ECO:0000313" key="4">
    <source>
        <dbReference type="EMBL" id="OJD15233.1"/>
    </source>
</evidence>
<dbReference type="EMBL" id="LGRN01000168">
    <property type="protein sequence ID" value="OJD15233.1"/>
    <property type="molecule type" value="Genomic_DNA"/>
</dbReference>
<evidence type="ECO:0000259" key="3">
    <source>
        <dbReference type="Pfam" id="PF13193"/>
    </source>
</evidence>